<proteinExistence type="predicted"/>
<dbReference type="Proteomes" id="UP000041254">
    <property type="component" value="Unassembled WGS sequence"/>
</dbReference>
<name>A0A0G4FAD6_VITBC</name>
<dbReference type="AlphaFoldDB" id="A0A0G4FAD6"/>
<dbReference type="VEuPathDB" id="CryptoDB:Vbra_4251"/>
<feature type="signal peptide" evidence="1">
    <location>
        <begin position="1"/>
        <end position="21"/>
    </location>
</feature>
<protein>
    <submittedName>
        <fullName evidence="2">Uncharacterized protein</fullName>
    </submittedName>
</protein>
<evidence type="ECO:0000313" key="3">
    <source>
        <dbReference type="Proteomes" id="UP000041254"/>
    </source>
</evidence>
<dbReference type="EMBL" id="CDMY01000395">
    <property type="protein sequence ID" value="CEM09330.1"/>
    <property type="molecule type" value="Genomic_DNA"/>
</dbReference>
<evidence type="ECO:0000313" key="2">
    <source>
        <dbReference type="EMBL" id="CEM09330.1"/>
    </source>
</evidence>
<feature type="chain" id="PRO_5005188798" evidence="1">
    <location>
        <begin position="22"/>
        <end position="161"/>
    </location>
</feature>
<keyword evidence="1" id="KW-0732">Signal</keyword>
<keyword evidence="3" id="KW-1185">Reference proteome</keyword>
<dbReference type="InParanoid" id="A0A0G4FAD6"/>
<sequence>MKLLLCVVGALLAGAIVPSTAENFRVRVAAIPPTTDTAQAEQDPFLGQTFTMEEEYLGEGLGNVTCTFGSTLPDQEHLYTCQRESQDTSFSVGVGRVADPADGDDYAYYFLRYDCGCTYMGILRSSDSTKIEGTYQCPIEIETCPESGTSGFFTAYPSTGS</sequence>
<gene>
    <name evidence="2" type="ORF">Vbra_4251</name>
</gene>
<evidence type="ECO:0000256" key="1">
    <source>
        <dbReference type="SAM" id="SignalP"/>
    </source>
</evidence>
<accession>A0A0G4FAD6</accession>
<organism evidence="2 3">
    <name type="scientific">Vitrella brassicaformis (strain CCMP3155)</name>
    <dbReference type="NCBI Taxonomy" id="1169540"/>
    <lineage>
        <taxon>Eukaryota</taxon>
        <taxon>Sar</taxon>
        <taxon>Alveolata</taxon>
        <taxon>Colpodellida</taxon>
        <taxon>Vitrellaceae</taxon>
        <taxon>Vitrella</taxon>
    </lineage>
</organism>
<reference evidence="2 3" key="1">
    <citation type="submission" date="2014-11" db="EMBL/GenBank/DDBJ databases">
        <authorList>
            <person name="Zhu J."/>
            <person name="Qi W."/>
            <person name="Song R."/>
        </authorList>
    </citation>
    <scope>NUCLEOTIDE SEQUENCE [LARGE SCALE GENOMIC DNA]</scope>
</reference>